<protein>
    <submittedName>
        <fullName evidence="1">Uncharacterized protein</fullName>
    </submittedName>
</protein>
<evidence type="ECO:0000313" key="1">
    <source>
        <dbReference type="EMBL" id="KAL2861302.1"/>
    </source>
</evidence>
<reference evidence="1 2" key="1">
    <citation type="submission" date="2024-07" db="EMBL/GenBank/DDBJ databases">
        <title>Section-level genome sequencing and comparative genomics of Aspergillus sections Usti and Cavernicolus.</title>
        <authorList>
            <consortium name="Lawrence Berkeley National Laboratory"/>
            <person name="Nybo J.L."/>
            <person name="Vesth T.C."/>
            <person name="Theobald S."/>
            <person name="Frisvad J.C."/>
            <person name="Larsen T.O."/>
            <person name="Kjaerboelling I."/>
            <person name="Rothschild-Mancinelli K."/>
            <person name="Lyhne E.K."/>
            <person name="Kogle M.E."/>
            <person name="Barry K."/>
            <person name="Clum A."/>
            <person name="Na H."/>
            <person name="Ledsgaard L."/>
            <person name="Lin J."/>
            <person name="Lipzen A."/>
            <person name="Kuo A."/>
            <person name="Riley R."/>
            <person name="Mondo S."/>
            <person name="LaButti K."/>
            <person name="Haridas S."/>
            <person name="Pangalinan J."/>
            <person name="Salamov A.A."/>
            <person name="Simmons B.A."/>
            <person name="Magnuson J.K."/>
            <person name="Chen J."/>
            <person name="Drula E."/>
            <person name="Henrissat B."/>
            <person name="Wiebenga A."/>
            <person name="Lubbers R.J."/>
            <person name="Gomes A.C."/>
            <person name="Macurrencykelacurrency M.R."/>
            <person name="Stajich J."/>
            <person name="Grigoriev I.V."/>
            <person name="Mortensen U.H."/>
            <person name="De vries R.P."/>
            <person name="Baker S.E."/>
            <person name="Andersen M.R."/>
        </authorList>
    </citation>
    <scope>NUCLEOTIDE SEQUENCE [LARGE SCALE GENOMIC DNA]</scope>
    <source>
        <strain evidence="1 2">CBS 756.74</strain>
    </source>
</reference>
<dbReference type="RefSeq" id="XP_070905392.1">
    <property type="nucleotide sequence ID" value="XM_071037945.1"/>
</dbReference>
<dbReference type="InterPro" id="IPR029756">
    <property type="entry name" value="MTH1187/YkoF-like"/>
</dbReference>
<keyword evidence="2" id="KW-1185">Reference proteome</keyword>
<gene>
    <name evidence="1" type="ORF">BJX68DRAFT_222178</name>
</gene>
<name>A0ABR4LAD3_9EURO</name>
<comment type="caution">
    <text evidence="1">The sequence shown here is derived from an EMBL/GenBank/DDBJ whole genome shotgun (WGS) entry which is preliminary data.</text>
</comment>
<organism evidence="1 2">
    <name type="scientific">Aspergillus pseudodeflectus</name>
    <dbReference type="NCBI Taxonomy" id="176178"/>
    <lineage>
        <taxon>Eukaryota</taxon>
        <taxon>Fungi</taxon>
        <taxon>Dikarya</taxon>
        <taxon>Ascomycota</taxon>
        <taxon>Pezizomycotina</taxon>
        <taxon>Eurotiomycetes</taxon>
        <taxon>Eurotiomycetidae</taxon>
        <taxon>Eurotiales</taxon>
        <taxon>Aspergillaceae</taxon>
        <taxon>Aspergillus</taxon>
        <taxon>Aspergillus subgen. Nidulantes</taxon>
    </lineage>
</organism>
<dbReference type="SUPFAM" id="SSF89957">
    <property type="entry name" value="MTH1187/YkoF-like"/>
    <property type="match status" value="1"/>
</dbReference>
<evidence type="ECO:0000313" key="2">
    <source>
        <dbReference type="Proteomes" id="UP001610444"/>
    </source>
</evidence>
<accession>A0ABR4LAD3</accession>
<proteinExistence type="predicted"/>
<dbReference type="Gene3D" id="3.30.70.930">
    <property type="match status" value="1"/>
</dbReference>
<dbReference type="Proteomes" id="UP001610444">
    <property type="component" value="Unassembled WGS sequence"/>
</dbReference>
<dbReference type="GeneID" id="98153109"/>
<dbReference type="EMBL" id="JBFXLR010000001">
    <property type="protein sequence ID" value="KAL2861302.1"/>
    <property type="molecule type" value="Genomic_DNA"/>
</dbReference>
<sequence>MQRSGLKFQIHATGTTVNRRCRSPHADSQVTNSGLQEGPWEQVARIIGCAHTMLHQEGIPRIQTDVCIITKCSAVIRSSGGLLADIASQDGQDKTLGGKHPNSAEHPIDLMGFEVLSE</sequence>